<dbReference type="Proteomes" id="UP001562425">
    <property type="component" value="Unassembled WGS sequence"/>
</dbReference>
<organism evidence="2 3">
    <name type="scientific">Culex pipiens pipiens</name>
    <name type="common">Northern house mosquito</name>
    <dbReference type="NCBI Taxonomy" id="38569"/>
    <lineage>
        <taxon>Eukaryota</taxon>
        <taxon>Metazoa</taxon>
        <taxon>Ecdysozoa</taxon>
        <taxon>Arthropoda</taxon>
        <taxon>Hexapoda</taxon>
        <taxon>Insecta</taxon>
        <taxon>Pterygota</taxon>
        <taxon>Neoptera</taxon>
        <taxon>Endopterygota</taxon>
        <taxon>Diptera</taxon>
        <taxon>Nematocera</taxon>
        <taxon>Culicoidea</taxon>
        <taxon>Culicidae</taxon>
        <taxon>Culicinae</taxon>
        <taxon>Culicini</taxon>
        <taxon>Culex</taxon>
        <taxon>Culex</taxon>
    </lineage>
</organism>
<gene>
    <name evidence="2" type="ORF">pipiens_004740</name>
</gene>
<comment type="caution">
    <text evidence="2">The sequence shown here is derived from an EMBL/GenBank/DDBJ whole genome shotgun (WGS) entry which is preliminary data.</text>
</comment>
<reference evidence="2 3" key="1">
    <citation type="submission" date="2024-05" db="EMBL/GenBank/DDBJ databases">
        <title>Culex pipiens pipiens assembly and annotation.</title>
        <authorList>
            <person name="Alout H."/>
            <person name="Durand T."/>
        </authorList>
    </citation>
    <scope>NUCLEOTIDE SEQUENCE [LARGE SCALE GENOMIC DNA]</scope>
    <source>
        <strain evidence="2">HA-2024</strain>
        <tissue evidence="2">Whole body</tissue>
    </source>
</reference>
<feature type="region of interest" description="Disordered" evidence="1">
    <location>
        <begin position="1"/>
        <end position="60"/>
    </location>
</feature>
<feature type="compositionally biased region" description="Basic and acidic residues" evidence="1">
    <location>
        <begin position="40"/>
        <end position="60"/>
    </location>
</feature>
<evidence type="ECO:0000313" key="2">
    <source>
        <dbReference type="EMBL" id="KAL1375102.1"/>
    </source>
</evidence>
<dbReference type="AlphaFoldDB" id="A0ABD1CFD9"/>
<keyword evidence="3" id="KW-1185">Reference proteome</keyword>
<feature type="region of interest" description="Disordered" evidence="1">
    <location>
        <begin position="100"/>
        <end position="152"/>
    </location>
</feature>
<evidence type="ECO:0000256" key="1">
    <source>
        <dbReference type="SAM" id="MobiDB-lite"/>
    </source>
</evidence>
<accession>A0ABD1CFD9</accession>
<proteinExistence type="predicted"/>
<feature type="compositionally biased region" description="Polar residues" evidence="1">
    <location>
        <begin position="1"/>
        <end position="11"/>
    </location>
</feature>
<name>A0ABD1CFD9_CULPP</name>
<dbReference type="EMBL" id="JBEHCU010012772">
    <property type="protein sequence ID" value="KAL1375102.1"/>
    <property type="molecule type" value="Genomic_DNA"/>
</dbReference>
<evidence type="ECO:0000313" key="3">
    <source>
        <dbReference type="Proteomes" id="UP001562425"/>
    </source>
</evidence>
<sequence>MGAINNEPTTVDNDDDRAATGVDEADQGGGHQVDDDEETSRDKDAGKINREDEDQCRSDRRTKLVHIIIIMFCPTGRRAEGGGRESGDLGWCKRRTPEGVQKIKPKEDGLGGGDWLPSVHAPIPRKTNRRLTIRSERRPAGGCQAKSSPRQV</sequence>
<protein>
    <submittedName>
        <fullName evidence="2">Uncharacterized protein</fullName>
    </submittedName>
</protein>